<dbReference type="InterPro" id="IPR003594">
    <property type="entry name" value="HATPase_dom"/>
</dbReference>
<keyword evidence="5" id="KW-1133">Transmembrane helix</keyword>
<reference evidence="7 8" key="1">
    <citation type="submission" date="2019-07" db="EMBL/GenBank/DDBJ databases">
        <title>Microlunatus dokdonensis sp. nov. isolated from the rhizospheric soil of the wild plant Elymus tsukushiensis.</title>
        <authorList>
            <person name="Ghim S.-Y."/>
            <person name="Hwang Y.-J."/>
            <person name="Son J.-S."/>
            <person name="Shin J.-H."/>
        </authorList>
    </citation>
    <scope>NUCLEOTIDE SEQUENCE [LARGE SCALE GENOMIC DNA]</scope>
    <source>
        <strain evidence="7 8">KUDC0627</strain>
    </source>
</reference>
<feature type="transmembrane region" description="Helical" evidence="5">
    <location>
        <begin position="187"/>
        <end position="208"/>
    </location>
</feature>
<feature type="transmembrane region" description="Helical" evidence="5">
    <location>
        <begin position="64"/>
        <end position="85"/>
    </location>
</feature>
<keyword evidence="3 7" id="KW-0808">Transferase</keyword>
<dbReference type="SMART" id="SM00387">
    <property type="entry name" value="HATPase_c"/>
    <property type="match status" value="1"/>
</dbReference>
<sequence>MTFHGVHRPQQRLRRPLTRLGRTPISAPIRMAAEAVVVFGATVVGALLLHLVMTADAHPLQGQAVPVLGATTAGSIAVVAVLSALNSHLRPDLGLRLISYAFGFYALVGMPISVVNAVPGRSPLVRGAAAASVVVFGALLLLGLAERLPRWWSWPRAITAALVLNALAMTTAVVLPERILDTTDLYVGGTVLLAGWGLLACAFIMRGLRRRSPAWWRIGFGLALLCAARALLLFTGSNLEFAVMRFIGVLVLLAAACLQTHAVMIERRAVAAEEAERTAAAERAALERRHEIRNALIALSSVTTLMTPRPDVEAVTGGRSISAMINDELARLHGLLEKTSPSDDDNSAAVDAVLTRLVTLRRLSGSEITLRCPPGLRVAVSTATLAQVVTNLLANCARHAPGAEVYVGVERKAAGCVIEISDAGPGLDPAAPTIGDGLGLALSSRLVEAAGGRLELRTGTRFPTGTTALLHLPTAAESTRHLTVAPAVSERMAS</sequence>
<proteinExistence type="predicted"/>
<evidence type="ECO:0000256" key="1">
    <source>
        <dbReference type="ARBA" id="ARBA00000085"/>
    </source>
</evidence>
<evidence type="ECO:0000256" key="5">
    <source>
        <dbReference type="SAM" id="Phobius"/>
    </source>
</evidence>
<evidence type="ECO:0000256" key="2">
    <source>
        <dbReference type="ARBA" id="ARBA00012438"/>
    </source>
</evidence>
<evidence type="ECO:0000259" key="6">
    <source>
        <dbReference type="PROSITE" id="PS50109"/>
    </source>
</evidence>
<dbReference type="KEGG" id="mik:FOE78_20430"/>
<dbReference type="Pfam" id="PF02518">
    <property type="entry name" value="HATPase_c"/>
    <property type="match status" value="1"/>
</dbReference>
<dbReference type="AlphaFoldDB" id="A0A516Q3J1"/>
<dbReference type="InterPro" id="IPR005467">
    <property type="entry name" value="His_kinase_dom"/>
</dbReference>
<dbReference type="PANTHER" id="PTHR45569">
    <property type="entry name" value="SENSOR PROTEIN KDPD"/>
    <property type="match status" value="1"/>
</dbReference>
<feature type="transmembrane region" description="Helical" evidence="5">
    <location>
        <begin position="97"/>
        <end position="118"/>
    </location>
</feature>
<feature type="transmembrane region" description="Helical" evidence="5">
    <location>
        <begin position="215"/>
        <end position="235"/>
    </location>
</feature>
<dbReference type="PROSITE" id="PS50109">
    <property type="entry name" value="HIS_KIN"/>
    <property type="match status" value="1"/>
</dbReference>
<dbReference type="Gene3D" id="3.30.565.10">
    <property type="entry name" value="Histidine kinase-like ATPase, C-terminal domain"/>
    <property type="match status" value="1"/>
</dbReference>
<keyword evidence="5" id="KW-0472">Membrane</keyword>
<accession>A0A516Q3J1</accession>
<keyword evidence="8" id="KW-1185">Reference proteome</keyword>
<feature type="transmembrane region" description="Helical" evidence="5">
    <location>
        <begin position="157"/>
        <end position="175"/>
    </location>
</feature>
<dbReference type="InterPro" id="IPR052023">
    <property type="entry name" value="Histidine_kinase_KdpD"/>
</dbReference>
<dbReference type="GO" id="GO:0005886">
    <property type="term" value="C:plasma membrane"/>
    <property type="evidence" value="ECO:0007669"/>
    <property type="project" value="TreeGrafter"/>
</dbReference>
<evidence type="ECO:0000313" key="8">
    <source>
        <dbReference type="Proteomes" id="UP000319263"/>
    </source>
</evidence>
<keyword evidence="5" id="KW-0812">Transmembrane</keyword>
<name>A0A516Q3J1_9ACTN</name>
<comment type="catalytic activity">
    <reaction evidence="1">
        <text>ATP + protein L-histidine = ADP + protein N-phospho-L-histidine.</text>
        <dbReference type="EC" id="2.7.13.3"/>
    </reaction>
</comment>
<dbReference type="InterPro" id="IPR004358">
    <property type="entry name" value="Sig_transdc_His_kin-like_C"/>
</dbReference>
<evidence type="ECO:0000256" key="4">
    <source>
        <dbReference type="ARBA" id="ARBA00023012"/>
    </source>
</evidence>
<feature type="transmembrane region" description="Helical" evidence="5">
    <location>
        <begin position="241"/>
        <end position="258"/>
    </location>
</feature>
<evidence type="ECO:0000256" key="3">
    <source>
        <dbReference type="ARBA" id="ARBA00022777"/>
    </source>
</evidence>
<feature type="domain" description="Histidine kinase" evidence="6">
    <location>
        <begin position="287"/>
        <end position="476"/>
    </location>
</feature>
<protein>
    <recommendedName>
        <fullName evidence="2">histidine kinase</fullName>
        <ecNumber evidence="2">2.7.13.3</ecNumber>
    </recommendedName>
</protein>
<keyword evidence="4" id="KW-0902">Two-component regulatory system</keyword>
<feature type="transmembrane region" description="Helical" evidence="5">
    <location>
        <begin position="32"/>
        <end position="52"/>
    </location>
</feature>
<gene>
    <name evidence="7" type="ORF">FOE78_20430</name>
</gene>
<evidence type="ECO:0000313" key="7">
    <source>
        <dbReference type="EMBL" id="QDP97952.1"/>
    </source>
</evidence>
<dbReference type="GO" id="GO:0000155">
    <property type="term" value="F:phosphorelay sensor kinase activity"/>
    <property type="evidence" value="ECO:0007669"/>
    <property type="project" value="TreeGrafter"/>
</dbReference>
<dbReference type="InterPro" id="IPR036890">
    <property type="entry name" value="HATPase_C_sf"/>
</dbReference>
<dbReference type="SUPFAM" id="SSF55874">
    <property type="entry name" value="ATPase domain of HSP90 chaperone/DNA topoisomerase II/histidine kinase"/>
    <property type="match status" value="1"/>
</dbReference>
<dbReference type="RefSeq" id="WP_143987906.1">
    <property type="nucleotide sequence ID" value="NZ_CP041692.1"/>
</dbReference>
<feature type="transmembrane region" description="Helical" evidence="5">
    <location>
        <begin position="124"/>
        <end position="145"/>
    </location>
</feature>
<keyword evidence="3 7" id="KW-0418">Kinase</keyword>
<dbReference type="EMBL" id="CP041692">
    <property type="protein sequence ID" value="QDP97952.1"/>
    <property type="molecule type" value="Genomic_DNA"/>
</dbReference>
<dbReference type="PRINTS" id="PR00344">
    <property type="entry name" value="BCTRLSENSOR"/>
</dbReference>
<dbReference type="PANTHER" id="PTHR45569:SF1">
    <property type="entry name" value="SENSOR PROTEIN KDPD"/>
    <property type="match status" value="1"/>
</dbReference>
<dbReference type="OrthoDB" id="5125370at2"/>
<dbReference type="EC" id="2.7.13.3" evidence="2"/>
<organism evidence="7 8">
    <name type="scientific">Microlunatus elymi</name>
    <dbReference type="NCBI Taxonomy" id="2596828"/>
    <lineage>
        <taxon>Bacteria</taxon>
        <taxon>Bacillati</taxon>
        <taxon>Actinomycetota</taxon>
        <taxon>Actinomycetes</taxon>
        <taxon>Propionibacteriales</taxon>
        <taxon>Propionibacteriaceae</taxon>
        <taxon>Microlunatus</taxon>
    </lineage>
</organism>
<dbReference type="Proteomes" id="UP000319263">
    <property type="component" value="Chromosome"/>
</dbReference>